<evidence type="ECO:0000313" key="2">
    <source>
        <dbReference type="EMBL" id="KQL54373.1"/>
    </source>
</evidence>
<dbReference type="Proteomes" id="UP000051888">
    <property type="component" value="Unassembled WGS sequence"/>
</dbReference>
<dbReference type="InterPro" id="IPR014729">
    <property type="entry name" value="Rossmann-like_a/b/a_fold"/>
</dbReference>
<sequence length="201" mass="23073">MLISEIQIDTLSEQQITKIMFDGMQDDGCKGDLILVFGSRSVHRVKKAADLFNQNRAPLILVSGSEKRWGEGEVSEAIWMRDYLIKLGIPADKILLETQADNTTENVIGSAFVMQKKIGLHMIKRILVVSAPFHVKRCNLTLKTYMPTWIEYTICPDDRQFGQWNNWNRDPETKALVLKELNSIIKYVKMGILRDLEMDDI</sequence>
<dbReference type="CDD" id="cd06259">
    <property type="entry name" value="YdcF-like"/>
    <property type="match status" value="1"/>
</dbReference>
<dbReference type="InterPro" id="IPR003848">
    <property type="entry name" value="DUF218"/>
</dbReference>
<proteinExistence type="predicted"/>
<accession>A0A0Q3WXP0</accession>
<keyword evidence="3" id="KW-1185">Reference proteome</keyword>
<name>A0A0Q3WXP0_9BACI</name>
<evidence type="ECO:0000313" key="3">
    <source>
        <dbReference type="Proteomes" id="UP000051888"/>
    </source>
</evidence>
<comment type="caution">
    <text evidence="2">The sequence shown here is derived from an EMBL/GenBank/DDBJ whole genome shotgun (WGS) entry which is preliminary data.</text>
</comment>
<dbReference type="EMBL" id="LJJC01000004">
    <property type="protein sequence ID" value="KQL54373.1"/>
    <property type="molecule type" value="Genomic_DNA"/>
</dbReference>
<evidence type="ECO:0000259" key="1">
    <source>
        <dbReference type="Pfam" id="PF02698"/>
    </source>
</evidence>
<dbReference type="PANTHER" id="PTHR30336:SF20">
    <property type="entry name" value="DUF218 DOMAIN-CONTAINING PROTEIN"/>
    <property type="match status" value="1"/>
</dbReference>
<protein>
    <recommendedName>
        <fullName evidence="1">DUF218 domain-containing protein</fullName>
    </recommendedName>
</protein>
<feature type="domain" description="DUF218" evidence="1">
    <location>
        <begin position="32"/>
        <end position="162"/>
    </location>
</feature>
<dbReference type="InterPro" id="IPR051599">
    <property type="entry name" value="Cell_Envelope_Assoc"/>
</dbReference>
<dbReference type="Gene3D" id="3.40.50.620">
    <property type="entry name" value="HUPs"/>
    <property type="match status" value="1"/>
</dbReference>
<dbReference type="GO" id="GO:0005886">
    <property type="term" value="C:plasma membrane"/>
    <property type="evidence" value="ECO:0007669"/>
    <property type="project" value="TreeGrafter"/>
</dbReference>
<dbReference type="AlphaFoldDB" id="A0A0Q3WXP0"/>
<dbReference type="Pfam" id="PF02698">
    <property type="entry name" value="DUF218"/>
    <property type="match status" value="1"/>
</dbReference>
<dbReference type="STRING" id="157838.AN964_13290"/>
<reference evidence="2 3" key="1">
    <citation type="submission" date="2015-09" db="EMBL/GenBank/DDBJ databases">
        <title>Genome sequencing project for genomic taxonomy and phylogenomics of Bacillus-like bacteria.</title>
        <authorList>
            <person name="Liu B."/>
            <person name="Wang J."/>
            <person name="Zhu Y."/>
            <person name="Liu G."/>
            <person name="Chen Q."/>
            <person name="Chen Z."/>
            <person name="Lan J."/>
            <person name="Che J."/>
            <person name="Ge C."/>
            <person name="Shi H."/>
            <person name="Pan Z."/>
            <person name="Liu X."/>
        </authorList>
    </citation>
    <scope>NUCLEOTIDE SEQUENCE [LARGE SCALE GENOMIC DNA]</scope>
    <source>
        <strain evidence="2 3">LMG 18435</strain>
    </source>
</reference>
<dbReference type="RefSeq" id="WP_055740142.1">
    <property type="nucleotide sequence ID" value="NZ_JAAIWL010000008.1"/>
</dbReference>
<dbReference type="PATRIC" id="fig|157838.3.peg.2953"/>
<gene>
    <name evidence="2" type="ORF">AN964_13290</name>
</gene>
<dbReference type="OrthoDB" id="9782395at2"/>
<organism evidence="2 3">
    <name type="scientific">Heyndrickxia shackletonii</name>
    <dbReference type="NCBI Taxonomy" id="157838"/>
    <lineage>
        <taxon>Bacteria</taxon>
        <taxon>Bacillati</taxon>
        <taxon>Bacillota</taxon>
        <taxon>Bacilli</taxon>
        <taxon>Bacillales</taxon>
        <taxon>Bacillaceae</taxon>
        <taxon>Heyndrickxia</taxon>
    </lineage>
</organism>
<dbReference type="PANTHER" id="PTHR30336">
    <property type="entry name" value="INNER MEMBRANE PROTEIN, PROBABLE PERMEASE"/>
    <property type="match status" value="1"/>
</dbReference>